<feature type="transmembrane region" description="Helical" evidence="8">
    <location>
        <begin position="233"/>
        <end position="253"/>
    </location>
</feature>
<keyword evidence="3 8" id="KW-0812">Transmembrane</keyword>
<sequence>MFLYKTTPVACCCKAQVNGSCFVMELWDKAERLWTRVKNWKTVRGWHIWKLKLVDARLYFVSMFVGLLTGLVAVPYHYLLYYLFHLRSVFFASHPAWYWHIPLFLFSWGILVFVMWLVGKMPLIGGGGIPQTRGVINGRITYRHPFIEMVSKFVGGILSFSAGLSLGREGPSVQIGSYVGSLVSRWTHILKGEQKQLLAAGAGAGLAAAFAAPLASSLIVIESIERFDAPKTAITTLLAGVVAGAVASMVFPVNPYHLIEVTEPVFAFFVQVKYFLILAVIVSVCGKFYSSTMNAFRHVYAKVNSPAYVKMLYLVLVAYIISLMQVNLTGGGEQFLLAQAQNGSTQIMWVTAVMLLHFVFSVFSVSSGLPGGSFIPTLVTGGLLGQIVGLVGVRYGVIGQENVSYIMLVSMSAFLVAVVRTPLTAIVLITEITGHFEVFYPSVVVGGLTYYFTELLQMKPSNVSLYEDMIHAPDFKEEKRYTLSVEIMTDSYLDGKLVDELSLPERCVIINVHRDGKNLVPAGTRLIPGDQVQIEMDSQDIEKLYEPLVSMANIY</sequence>
<dbReference type="GO" id="GO:0008324">
    <property type="term" value="F:monoatomic cation transmembrane transporter activity"/>
    <property type="evidence" value="ECO:0007669"/>
    <property type="project" value="InterPro"/>
</dbReference>
<evidence type="ECO:0000313" key="11">
    <source>
        <dbReference type="Proteomes" id="UP000095766"/>
    </source>
</evidence>
<keyword evidence="7" id="KW-0868">Chloride</keyword>
<keyword evidence="6 8" id="KW-0472">Membrane</keyword>
<dbReference type="CDD" id="cd01031">
    <property type="entry name" value="EriC"/>
    <property type="match status" value="1"/>
</dbReference>
<evidence type="ECO:0000259" key="9">
    <source>
        <dbReference type="PROSITE" id="PS51202"/>
    </source>
</evidence>
<evidence type="ECO:0000256" key="4">
    <source>
        <dbReference type="ARBA" id="ARBA00022989"/>
    </source>
</evidence>
<protein>
    <submittedName>
        <fullName evidence="10">Putative transporter periplasmic binding protein</fullName>
    </submittedName>
</protein>
<dbReference type="SUPFAM" id="SSF116726">
    <property type="entry name" value="TrkA C-terminal domain-like"/>
    <property type="match status" value="1"/>
</dbReference>
<feature type="transmembrane region" description="Helical" evidence="8">
    <location>
        <begin position="96"/>
        <end position="118"/>
    </location>
</feature>
<dbReference type="Proteomes" id="UP000095766">
    <property type="component" value="Unassembled WGS sequence"/>
</dbReference>
<reference evidence="10 11" key="1">
    <citation type="submission" date="2015-09" db="EMBL/GenBank/DDBJ databases">
        <authorList>
            <consortium name="Pathogen Informatics"/>
        </authorList>
    </citation>
    <scope>NUCLEOTIDE SEQUENCE [LARGE SCALE GENOMIC DNA]</scope>
    <source>
        <strain evidence="10 11">2789STDY5834898</strain>
    </source>
</reference>
<dbReference type="PROSITE" id="PS51202">
    <property type="entry name" value="RCK_C"/>
    <property type="match status" value="1"/>
</dbReference>
<dbReference type="GO" id="GO:0006813">
    <property type="term" value="P:potassium ion transport"/>
    <property type="evidence" value="ECO:0007669"/>
    <property type="project" value="InterPro"/>
</dbReference>
<evidence type="ECO:0000313" key="10">
    <source>
        <dbReference type="EMBL" id="CUO75914.1"/>
    </source>
</evidence>
<feature type="transmembrane region" description="Helical" evidence="8">
    <location>
        <begin position="377"/>
        <end position="397"/>
    </location>
</feature>
<dbReference type="Pfam" id="PF02080">
    <property type="entry name" value="TrkA_C"/>
    <property type="match status" value="1"/>
</dbReference>
<keyword evidence="2" id="KW-0813">Transport</keyword>
<feature type="transmembrane region" description="Helical" evidence="8">
    <location>
        <begin position="265"/>
        <end position="286"/>
    </location>
</feature>
<comment type="subcellular location">
    <subcellularLocation>
        <location evidence="1">Membrane</location>
        <topology evidence="1">Multi-pass membrane protein</topology>
    </subcellularLocation>
</comment>
<feature type="transmembrane region" description="Helical" evidence="8">
    <location>
        <begin position="58"/>
        <end position="84"/>
    </location>
</feature>
<evidence type="ECO:0000256" key="5">
    <source>
        <dbReference type="ARBA" id="ARBA00023065"/>
    </source>
</evidence>
<evidence type="ECO:0000256" key="8">
    <source>
        <dbReference type="SAM" id="Phobius"/>
    </source>
</evidence>
<dbReference type="GO" id="GO:0005247">
    <property type="term" value="F:voltage-gated chloride channel activity"/>
    <property type="evidence" value="ECO:0007669"/>
    <property type="project" value="TreeGrafter"/>
</dbReference>
<evidence type="ECO:0000256" key="1">
    <source>
        <dbReference type="ARBA" id="ARBA00004141"/>
    </source>
</evidence>
<dbReference type="Gene3D" id="3.30.70.1450">
    <property type="entry name" value="Regulator of K+ conductance, C-terminal domain"/>
    <property type="match status" value="1"/>
</dbReference>
<gene>
    <name evidence="10" type="primary">clcA_1</name>
    <name evidence="10" type="ORF">ERS852510_00020</name>
</gene>
<dbReference type="Pfam" id="PF00654">
    <property type="entry name" value="Voltage_CLC"/>
    <property type="match status" value="1"/>
</dbReference>
<dbReference type="GO" id="GO:0005886">
    <property type="term" value="C:plasma membrane"/>
    <property type="evidence" value="ECO:0007669"/>
    <property type="project" value="TreeGrafter"/>
</dbReference>
<evidence type="ECO:0000256" key="7">
    <source>
        <dbReference type="ARBA" id="ARBA00023214"/>
    </source>
</evidence>
<dbReference type="EMBL" id="CZAO01000001">
    <property type="protein sequence ID" value="CUO75914.1"/>
    <property type="molecule type" value="Genomic_DNA"/>
</dbReference>
<dbReference type="InterPro" id="IPR001807">
    <property type="entry name" value="ClC"/>
</dbReference>
<dbReference type="InterPro" id="IPR014743">
    <property type="entry name" value="Cl-channel_core"/>
</dbReference>
<feature type="transmembrane region" description="Helical" evidence="8">
    <location>
        <begin position="346"/>
        <end position="365"/>
    </location>
</feature>
<dbReference type="PANTHER" id="PTHR45711:SF6">
    <property type="entry name" value="CHLORIDE CHANNEL PROTEIN"/>
    <property type="match status" value="1"/>
</dbReference>
<feature type="transmembrane region" description="Helical" evidence="8">
    <location>
        <begin position="307"/>
        <end position="326"/>
    </location>
</feature>
<proteinExistence type="predicted"/>
<feature type="transmembrane region" description="Helical" evidence="8">
    <location>
        <begin position="197"/>
        <end position="221"/>
    </location>
</feature>
<dbReference type="SUPFAM" id="SSF81340">
    <property type="entry name" value="Clc chloride channel"/>
    <property type="match status" value="1"/>
</dbReference>
<feature type="transmembrane region" description="Helical" evidence="8">
    <location>
        <begin position="149"/>
        <end position="167"/>
    </location>
</feature>
<evidence type="ECO:0000256" key="2">
    <source>
        <dbReference type="ARBA" id="ARBA00022448"/>
    </source>
</evidence>
<dbReference type="InterPro" id="IPR036721">
    <property type="entry name" value="RCK_C_sf"/>
</dbReference>
<organism evidence="10 11">
    <name type="scientific">Bacteroides uniformis</name>
    <dbReference type="NCBI Taxonomy" id="820"/>
    <lineage>
        <taxon>Bacteria</taxon>
        <taxon>Pseudomonadati</taxon>
        <taxon>Bacteroidota</taxon>
        <taxon>Bacteroidia</taxon>
        <taxon>Bacteroidales</taxon>
        <taxon>Bacteroidaceae</taxon>
        <taxon>Bacteroides</taxon>
    </lineage>
</organism>
<feature type="transmembrane region" description="Helical" evidence="8">
    <location>
        <begin position="403"/>
        <end position="429"/>
    </location>
</feature>
<dbReference type="PANTHER" id="PTHR45711">
    <property type="entry name" value="CHLORIDE CHANNEL PROTEIN"/>
    <property type="match status" value="1"/>
</dbReference>
<dbReference type="PRINTS" id="PR00762">
    <property type="entry name" value="CLCHANNEL"/>
</dbReference>
<dbReference type="AlphaFoldDB" id="A0A174HLX4"/>
<keyword evidence="4 8" id="KW-1133">Transmembrane helix</keyword>
<feature type="domain" description="RCK C-terminal" evidence="9">
    <location>
        <begin position="470"/>
        <end position="550"/>
    </location>
</feature>
<name>A0A174HLX4_BACUN</name>
<evidence type="ECO:0000256" key="6">
    <source>
        <dbReference type="ARBA" id="ARBA00023136"/>
    </source>
</evidence>
<dbReference type="InterPro" id="IPR006037">
    <property type="entry name" value="RCK_C"/>
</dbReference>
<dbReference type="Gene3D" id="1.10.3080.10">
    <property type="entry name" value="Clc chloride channel"/>
    <property type="match status" value="1"/>
</dbReference>
<accession>A0A174HLX4</accession>
<keyword evidence="5" id="KW-0406">Ion transport</keyword>
<evidence type="ECO:0000256" key="3">
    <source>
        <dbReference type="ARBA" id="ARBA00022692"/>
    </source>
</evidence>